<keyword evidence="2" id="KW-1185">Reference proteome</keyword>
<accession>A0ABY4VYK5</accession>
<reference evidence="1" key="1">
    <citation type="submission" date="2022-06" db="EMBL/GenBank/DDBJ databases">
        <title>Sneathiella actinostolidae sp. nov., isolated from a sea anemonein the Western Pacific Ocean.</title>
        <authorList>
            <person name="Wei M.J."/>
        </authorList>
    </citation>
    <scope>NUCLEOTIDE SEQUENCE</scope>
    <source>
        <strain evidence="1">PHK-P5</strain>
    </source>
</reference>
<proteinExistence type="predicted"/>
<gene>
    <name evidence="1" type="ORF">NBZ79_12570</name>
</gene>
<organism evidence="1 2">
    <name type="scientific">Sneathiella marina</name>
    <dbReference type="NCBI Taxonomy" id="2950108"/>
    <lineage>
        <taxon>Bacteria</taxon>
        <taxon>Pseudomonadati</taxon>
        <taxon>Pseudomonadota</taxon>
        <taxon>Alphaproteobacteria</taxon>
        <taxon>Sneathiellales</taxon>
        <taxon>Sneathiellaceae</taxon>
        <taxon>Sneathiella</taxon>
    </lineage>
</organism>
<protein>
    <recommendedName>
        <fullName evidence="3">RES domain-containing protein</fullName>
    </recommendedName>
</protein>
<evidence type="ECO:0000313" key="2">
    <source>
        <dbReference type="Proteomes" id="UP001056291"/>
    </source>
</evidence>
<name>A0ABY4VYK5_9PROT</name>
<evidence type="ECO:0000313" key="1">
    <source>
        <dbReference type="EMBL" id="USG60012.1"/>
    </source>
</evidence>
<dbReference type="RefSeq" id="WP_251932813.1">
    <property type="nucleotide sequence ID" value="NZ_CP098747.1"/>
</dbReference>
<evidence type="ECO:0008006" key="3">
    <source>
        <dbReference type="Google" id="ProtNLM"/>
    </source>
</evidence>
<dbReference type="EMBL" id="CP098747">
    <property type="protein sequence ID" value="USG60012.1"/>
    <property type="molecule type" value="Genomic_DNA"/>
</dbReference>
<sequence length="81" mass="8945">MRSFECPGQLVTTLGPLRLLASTDRARPTALIPQFSNPKFSRQISSEASRLGVTKILYGISTVYVCRDTGLSIHVNLYDDT</sequence>
<dbReference type="Proteomes" id="UP001056291">
    <property type="component" value="Chromosome"/>
</dbReference>